<comment type="caution">
    <text evidence="1">The sequence shown here is derived from an EMBL/GenBank/DDBJ whole genome shotgun (WGS) entry which is preliminary data.</text>
</comment>
<gene>
    <name evidence="1" type="ORF">KK060_04690</name>
</gene>
<sequence>MNRYSQENLTEVWPNGTIRNSSIITFKISGSSGLGEREKFLQKGMTKSAG</sequence>
<organism evidence="1 2">
    <name type="scientific">Chryseosolibacter indicus</name>
    <dbReference type="NCBI Taxonomy" id="2782351"/>
    <lineage>
        <taxon>Bacteria</taxon>
        <taxon>Pseudomonadati</taxon>
        <taxon>Bacteroidota</taxon>
        <taxon>Cytophagia</taxon>
        <taxon>Cytophagales</taxon>
        <taxon>Chryseotaleaceae</taxon>
        <taxon>Chryseosolibacter</taxon>
    </lineage>
</organism>
<evidence type="ECO:0000313" key="1">
    <source>
        <dbReference type="EMBL" id="MBT1702565.1"/>
    </source>
</evidence>
<name>A0ABS5VM89_9BACT</name>
<dbReference type="RefSeq" id="WP_254152533.1">
    <property type="nucleotide sequence ID" value="NZ_JAHESD010000006.1"/>
</dbReference>
<dbReference type="Proteomes" id="UP000772618">
    <property type="component" value="Unassembled WGS sequence"/>
</dbReference>
<keyword evidence="2" id="KW-1185">Reference proteome</keyword>
<evidence type="ECO:0000313" key="2">
    <source>
        <dbReference type="Proteomes" id="UP000772618"/>
    </source>
</evidence>
<dbReference type="EMBL" id="JAHESD010000006">
    <property type="protein sequence ID" value="MBT1702565.1"/>
    <property type="molecule type" value="Genomic_DNA"/>
</dbReference>
<proteinExistence type="predicted"/>
<protein>
    <recommendedName>
        <fullName evidence="3">ASPIC/UnbV domain-containing protein</fullName>
    </recommendedName>
</protein>
<reference evidence="1 2" key="1">
    <citation type="submission" date="2021-05" db="EMBL/GenBank/DDBJ databases">
        <title>A Polyphasic approach of four new species of the genus Ohtaekwangia: Ohtaekwangia histidinii sp. nov., Ohtaekwangia cretensis sp. nov., Ohtaekwangia indiensis sp. nov., Ohtaekwangia reichenbachii sp. nov. from diverse environment.</title>
        <authorList>
            <person name="Octaviana S."/>
        </authorList>
    </citation>
    <scope>NUCLEOTIDE SEQUENCE [LARGE SCALE GENOMIC DNA]</scope>
    <source>
        <strain evidence="1 2">PWU20</strain>
    </source>
</reference>
<evidence type="ECO:0008006" key="3">
    <source>
        <dbReference type="Google" id="ProtNLM"/>
    </source>
</evidence>
<accession>A0ABS5VM89</accession>